<accession>A0AAD8YZ07</accession>
<dbReference type="Proteomes" id="UP001239994">
    <property type="component" value="Unassembled WGS sequence"/>
</dbReference>
<keyword evidence="2" id="KW-1185">Reference proteome</keyword>
<reference evidence="1" key="1">
    <citation type="submission" date="2023-03" db="EMBL/GenBank/DDBJ databases">
        <title>Electrophorus voltai genome.</title>
        <authorList>
            <person name="Bian C."/>
        </authorList>
    </citation>
    <scope>NUCLEOTIDE SEQUENCE</scope>
    <source>
        <strain evidence="1">CB-2022</strain>
        <tissue evidence="1">Muscle</tissue>
    </source>
</reference>
<protein>
    <submittedName>
        <fullName evidence="1">Uncharacterized protein</fullName>
    </submittedName>
</protein>
<organism evidence="1 2">
    <name type="scientific">Electrophorus voltai</name>
    <dbReference type="NCBI Taxonomy" id="2609070"/>
    <lineage>
        <taxon>Eukaryota</taxon>
        <taxon>Metazoa</taxon>
        <taxon>Chordata</taxon>
        <taxon>Craniata</taxon>
        <taxon>Vertebrata</taxon>
        <taxon>Euteleostomi</taxon>
        <taxon>Actinopterygii</taxon>
        <taxon>Neopterygii</taxon>
        <taxon>Teleostei</taxon>
        <taxon>Ostariophysi</taxon>
        <taxon>Gymnotiformes</taxon>
        <taxon>Gymnotoidei</taxon>
        <taxon>Gymnotidae</taxon>
        <taxon>Electrophorus</taxon>
    </lineage>
</organism>
<name>A0AAD8YZ07_9TELE</name>
<dbReference type="EMBL" id="JAROKS010000021">
    <property type="protein sequence ID" value="KAK1789958.1"/>
    <property type="molecule type" value="Genomic_DNA"/>
</dbReference>
<evidence type="ECO:0000313" key="2">
    <source>
        <dbReference type="Proteomes" id="UP001239994"/>
    </source>
</evidence>
<gene>
    <name evidence="1" type="ORF">P4O66_002280</name>
</gene>
<comment type="caution">
    <text evidence="1">The sequence shown here is derived from an EMBL/GenBank/DDBJ whole genome shotgun (WGS) entry which is preliminary data.</text>
</comment>
<proteinExistence type="predicted"/>
<dbReference type="PANTHER" id="PTHR35538">
    <property type="entry name" value="LIG_CHAN-GLU_BD DOMAIN-CONTAINING PROTEIN"/>
    <property type="match status" value="1"/>
</dbReference>
<dbReference type="PANTHER" id="PTHR35538:SF6">
    <property type="entry name" value="EF-HAND DOMAIN-CONTAINING PROTEIN"/>
    <property type="match status" value="1"/>
</dbReference>
<evidence type="ECO:0000313" key="1">
    <source>
        <dbReference type="EMBL" id="KAK1789958.1"/>
    </source>
</evidence>
<dbReference type="AlphaFoldDB" id="A0AAD8YZ07"/>
<sequence length="256" mass="28623">MGQKRSQGRGVFALIWGRRGQCEWGCDLLFAVSARASFFDFLAKYCIISPEKLTAYKSAFEAILEMVDFRVTEGLTDLRLFAVVASLAQKIATLELCGQSAGLQCVIEPGRSSPYARDSHTRTLSLPWTFMVSYTALLHVVVWGQGSQVIDFMRSLIIQMDFKSLELRLYKAKQLFLFLLEGQTGGAVVPQGCISAEQLLVELKAGGIREEHEEAVRCELRNLHSLDLLDFLAHLPLFIHIHNSVITNPLDDSNNL</sequence>